<keyword evidence="5 9" id="KW-0819">tRNA processing</keyword>
<dbReference type="OrthoDB" id="6349953at2759"/>
<dbReference type="GO" id="GO:0160104">
    <property type="term" value="F:tRNA (guanine(26)-N2)-dimethyltransferase activity"/>
    <property type="evidence" value="ECO:0007669"/>
    <property type="project" value="UniProtKB-UniRule"/>
</dbReference>
<dbReference type="Proteomes" id="UP001150569">
    <property type="component" value="Unassembled WGS sequence"/>
</dbReference>
<dbReference type="GO" id="GO:0005634">
    <property type="term" value="C:nucleus"/>
    <property type="evidence" value="ECO:0007669"/>
    <property type="project" value="TreeGrafter"/>
</dbReference>
<evidence type="ECO:0000256" key="4">
    <source>
        <dbReference type="ARBA" id="ARBA00022691"/>
    </source>
</evidence>
<dbReference type="GO" id="GO:0002940">
    <property type="term" value="P:tRNA N2-guanine methylation"/>
    <property type="evidence" value="ECO:0007669"/>
    <property type="project" value="TreeGrafter"/>
</dbReference>
<dbReference type="Pfam" id="PF02005">
    <property type="entry name" value="TRM"/>
    <property type="match status" value="1"/>
</dbReference>
<dbReference type="InterPro" id="IPR029063">
    <property type="entry name" value="SAM-dependent_MTases_sf"/>
</dbReference>
<dbReference type="GO" id="GO:0000049">
    <property type="term" value="F:tRNA binding"/>
    <property type="evidence" value="ECO:0007669"/>
    <property type="project" value="UniProtKB-UniRule"/>
</dbReference>
<dbReference type="Gene3D" id="3.30.56.70">
    <property type="entry name" value="N2,N2-dimethylguanosine tRNA methyltransferase, C-terminal domain"/>
    <property type="match status" value="1"/>
</dbReference>
<dbReference type="PANTHER" id="PTHR10631:SF3">
    <property type="entry name" value="TRNA (GUANINE(26)-N(2))-DIMETHYLTRANSFERASE"/>
    <property type="match status" value="1"/>
</dbReference>
<keyword evidence="12" id="KW-1185">Reference proteome</keyword>
<feature type="compositionally biased region" description="Basic and acidic residues" evidence="10">
    <location>
        <begin position="524"/>
        <end position="547"/>
    </location>
</feature>
<dbReference type="SUPFAM" id="SSF53335">
    <property type="entry name" value="S-adenosyl-L-methionine-dependent methyltransferases"/>
    <property type="match status" value="1"/>
</dbReference>
<keyword evidence="6 9" id="KW-0694">RNA-binding</keyword>
<evidence type="ECO:0000256" key="10">
    <source>
        <dbReference type="SAM" id="MobiDB-lite"/>
    </source>
</evidence>
<keyword evidence="3 9" id="KW-0808">Transferase</keyword>
<gene>
    <name evidence="11" type="primary">TRM1_2</name>
    <name evidence="11" type="ORF">IWQ60_009705</name>
</gene>
<dbReference type="FunFam" id="3.30.56.70:FF:000001">
    <property type="entry name" value="tRNA (guanine(26)-N(2))-dimethyltransferase"/>
    <property type="match status" value="1"/>
</dbReference>
<organism evidence="11 12">
    <name type="scientific">Tieghemiomyces parasiticus</name>
    <dbReference type="NCBI Taxonomy" id="78921"/>
    <lineage>
        <taxon>Eukaryota</taxon>
        <taxon>Fungi</taxon>
        <taxon>Fungi incertae sedis</taxon>
        <taxon>Zoopagomycota</taxon>
        <taxon>Kickxellomycotina</taxon>
        <taxon>Dimargaritomycetes</taxon>
        <taxon>Dimargaritales</taxon>
        <taxon>Dimargaritaceae</taxon>
        <taxon>Tieghemiomyces</taxon>
    </lineage>
</organism>
<feature type="region of interest" description="Disordered" evidence="10">
    <location>
        <begin position="83"/>
        <end position="115"/>
    </location>
</feature>
<name>A0A9W7ZSU5_9FUNG</name>
<evidence type="ECO:0000313" key="11">
    <source>
        <dbReference type="EMBL" id="KAJ1912341.1"/>
    </source>
</evidence>
<keyword evidence="1 9" id="KW-0820">tRNA-binding</keyword>
<evidence type="ECO:0000256" key="1">
    <source>
        <dbReference type="ARBA" id="ARBA00022555"/>
    </source>
</evidence>
<feature type="compositionally biased region" description="Basic and acidic residues" evidence="10">
    <location>
        <begin position="83"/>
        <end position="108"/>
    </location>
</feature>
<dbReference type="InterPro" id="IPR002905">
    <property type="entry name" value="Trm1"/>
</dbReference>
<reference evidence="11" key="1">
    <citation type="submission" date="2022-07" db="EMBL/GenBank/DDBJ databases">
        <title>Phylogenomic reconstructions and comparative analyses of Kickxellomycotina fungi.</title>
        <authorList>
            <person name="Reynolds N.K."/>
            <person name="Stajich J.E."/>
            <person name="Barry K."/>
            <person name="Grigoriev I.V."/>
            <person name="Crous P."/>
            <person name="Smith M.E."/>
        </authorList>
    </citation>
    <scope>NUCLEOTIDE SEQUENCE</scope>
    <source>
        <strain evidence="11">RSA 861</strain>
    </source>
</reference>
<evidence type="ECO:0000313" key="12">
    <source>
        <dbReference type="Proteomes" id="UP001150569"/>
    </source>
</evidence>
<dbReference type="EMBL" id="JANBPT010000841">
    <property type="protein sequence ID" value="KAJ1912341.1"/>
    <property type="molecule type" value="Genomic_DNA"/>
</dbReference>
<dbReference type="Gene3D" id="3.40.50.150">
    <property type="entry name" value="Vaccinia Virus protein VP39"/>
    <property type="match status" value="1"/>
</dbReference>
<dbReference type="PANTHER" id="PTHR10631">
    <property type="entry name" value="N 2 ,N 2 -DIMETHYLGUANOSINE TRNA METHYLTRANSFERASE"/>
    <property type="match status" value="1"/>
</dbReference>
<proteinExistence type="inferred from homology"/>
<evidence type="ECO:0000256" key="8">
    <source>
        <dbReference type="ARBA" id="ARBA00051897"/>
    </source>
</evidence>
<sequence>MPKPTASVKKALANPKLAPETVEFEGTEYKLITEGQATILFPNTNEVFYNPVQQFNRDMSIAAIRTWSEIYFEEQQARADKKAALREARQAKSADGAKEAPKETEKQPMGDAPTPFVAPSNFTVLEALSATGLRSIRYAKEIPNVRYIIANDLEADAVRSITRNVKYNGLAPPATDVVADAAKTDPPTTTTSSDGLVRPHQDDAIALMYRSRGAAQQFHVVDLDPYGSAAPFIDAAVQSVADRGGLLCVTCTDLGVLAGTNYPEVCFAKYGGTPVRNGWCHEMALRLLINSIQTSAARYGRYVVPVMSCSIDFYIRIFVRVYSGRAQVKNFVTQAGMVYSCPGCYTFHTDPFGRATTRGQSVKYNASCGPSVGPECEFCGQKQHLAGPAWLGPLHDQDFVKRMYKLVDEAKDAFGTRTRMLGMIQLVSEELEVPGFYTIANLSGAVHCNSPSLVSICSALLHAGYRVSGSHAQPASIKTDAPPHAVWDVMRCWVKKNPVKLENFGEASPAARILGVEPKLEANFTKHPDASPTSRRDNFVRYQENPEKNWGPMARAKKSGAVHDQP</sequence>
<accession>A0A9W7ZSU5</accession>
<feature type="region of interest" description="Disordered" evidence="10">
    <location>
        <begin position="524"/>
        <end position="566"/>
    </location>
</feature>
<evidence type="ECO:0000256" key="9">
    <source>
        <dbReference type="PROSITE-ProRule" id="PRU00958"/>
    </source>
</evidence>
<dbReference type="AlphaFoldDB" id="A0A9W7ZSU5"/>
<keyword evidence="2 9" id="KW-0489">Methyltransferase</keyword>
<evidence type="ECO:0000256" key="7">
    <source>
        <dbReference type="ARBA" id="ARBA00039099"/>
    </source>
</evidence>
<comment type="similarity">
    <text evidence="9">Belongs to the class I-like SAM-binding methyltransferase superfamily. Trm1 family.</text>
</comment>
<evidence type="ECO:0000256" key="6">
    <source>
        <dbReference type="ARBA" id="ARBA00022884"/>
    </source>
</evidence>
<dbReference type="InterPro" id="IPR042296">
    <property type="entry name" value="tRNA_met_Trm1_C"/>
</dbReference>
<evidence type="ECO:0000256" key="2">
    <source>
        <dbReference type="ARBA" id="ARBA00022603"/>
    </source>
</evidence>
<protein>
    <recommendedName>
        <fullName evidence="7 9">tRNA (guanine(26)-N(2))-dimethyltransferase</fullName>
        <ecNumber evidence="7 9">2.1.1.216</ecNumber>
    </recommendedName>
</protein>
<keyword evidence="4 9" id="KW-0949">S-adenosyl-L-methionine</keyword>
<evidence type="ECO:0000256" key="5">
    <source>
        <dbReference type="ARBA" id="ARBA00022694"/>
    </source>
</evidence>
<comment type="catalytic activity">
    <reaction evidence="8 9">
        <text>guanosine(26) in tRNA + 2 S-adenosyl-L-methionine = N(2)-dimethylguanosine(26) in tRNA + 2 S-adenosyl-L-homocysteine + 2 H(+)</text>
        <dbReference type="Rhea" id="RHEA:43140"/>
        <dbReference type="Rhea" id="RHEA-COMP:10359"/>
        <dbReference type="Rhea" id="RHEA-COMP:10360"/>
        <dbReference type="ChEBI" id="CHEBI:15378"/>
        <dbReference type="ChEBI" id="CHEBI:57856"/>
        <dbReference type="ChEBI" id="CHEBI:59789"/>
        <dbReference type="ChEBI" id="CHEBI:74269"/>
        <dbReference type="ChEBI" id="CHEBI:74513"/>
        <dbReference type="EC" id="2.1.1.216"/>
    </reaction>
</comment>
<evidence type="ECO:0000256" key="3">
    <source>
        <dbReference type="ARBA" id="ARBA00022679"/>
    </source>
</evidence>
<dbReference type="EC" id="2.1.1.216" evidence="7 9"/>
<dbReference type="PROSITE" id="PS51626">
    <property type="entry name" value="SAM_MT_TRM1"/>
    <property type="match status" value="1"/>
</dbReference>
<comment type="caution">
    <text evidence="11">The sequence shown here is derived from an EMBL/GenBank/DDBJ whole genome shotgun (WGS) entry which is preliminary data.</text>
</comment>